<dbReference type="AlphaFoldDB" id="A0A1Y5FEX9"/>
<accession>A0A1Y5FEX9</accession>
<evidence type="ECO:0000256" key="1">
    <source>
        <dbReference type="SAM" id="SignalP"/>
    </source>
</evidence>
<keyword evidence="1" id="KW-0732">Signal</keyword>
<organism evidence="2 3">
    <name type="scientific">Halobacteriovorax marinus</name>
    <dbReference type="NCBI Taxonomy" id="97084"/>
    <lineage>
        <taxon>Bacteria</taxon>
        <taxon>Pseudomonadati</taxon>
        <taxon>Bdellovibrionota</taxon>
        <taxon>Bacteriovoracia</taxon>
        <taxon>Bacteriovoracales</taxon>
        <taxon>Halobacteriovoraceae</taxon>
        <taxon>Halobacteriovorax</taxon>
    </lineage>
</organism>
<protein>
    <submittedName>
        <fullName evidence="2">Uncharacterized protein</fullName>
    </submittedName>
</protein>
<dbReference type="EMBL" id="MAAO01000004">
    <property type="protein sequence ID" value="OUR98754.1"/>
    <property type="molecule type" value="Genomic_DNA"/>
</dbReference>
<reference evidence="3" key="1">
    <citation type="journal article" date="2017" name="Proc. Natl. Acad. Sci. U.S.A.">
        <title>Simulation of Deepwater Horizon oil plume reveals substrate specialization within a complex community of hydrocarbon-degraders.</title>
        <authorList>
            <person name="Hu P."/>
            <person name="Dubinsky E.A."/>
            <person name="Probst A.J."/>
            <person name="Wang J."/>
            <person name="Sieber C.M.K."/>
            <person name="Tom L.M."/>
            <person name="Gardinali P."/>
            <person name="Banfield J.F."/>
            <person name="Atlas R.M."/>
            <person name="Andersen G.L."/>
        </authorList>
    </citation>
    <scope>NUCLEOTIDE SEQUENCE [LARGE SCALE GENOMIC DNA]</scope>
</reference>
<name>A0A1Y5FEX9_9BACT</name>
<comment type="caution">
    <text evidence="2">The sequence shown here is derived from an EMBL/GenBank/DDBJ whole genome shotgun (WGS) entry which is preliminary data.</text>
</comment>
<feature type="signal peptide" evidence="1">
    <location>
        <begin position="1"/>
        <end position="18"/>
    </location>
</feature>
<proteinExistence type="predicted"/>
<feature type="chain" id="PRO_5013187106" evidence="1">
    <location>
        <begin position="19"/>
        <end position="344"/>
    </location>
</feature>
<evidence type="ECO:0000313" key="2">
    <source>
        <dbReference type="EMBL" id="OUR98754.1"/>
    </source>
</evidence>
<sequence length="344" mass="39455">MKKILNLILIFLSLNSIAADVIVEPSNDPLDVFLDEEEVSFQSIDSLSKKLSTFDQRYKKYTPKEFVRITPDSPVKFYAVLKERSQLVKLESSKVFFSKRKVYVSAREIYYGGNWSYIYNKKGEIKYKTLTRNLSSVEKIITLRSNISAEKTFPPKTRLHTSDKVFPLESHFLYRRESSDLGAIATALDKDSGAATSNSFSFKFYYDSFLPLDFGLVMDYQIGQISSEDGNTANWQAFYFGPTIKYDFLETSNFKFNSQFAVKKSLRFNASSDGDSVNYSALLWQVGLEAIYKTRIGNFSIGYESSFIRSSVKGELSEQETFNNEKTTMQQNAISIGYQYTWNL</sequence>
<dbReference type="Proteomes" id="UP000196531">
    <property type="component" value="Unassembled WGS sequence"/>
</dbReference>
<evidence type="ECO:0000313" key="3">
    <source>
        <dbReference type="Proteomes" id="UP000196531"/>
    </source>
</evidence>
<gene>
    <name evidence="2" type="ORF">A9Q84_04905</name>
</gene>